<keyword evidence="1" id="KW-0812">Transmembrane</keyword>
<keyword evidence="3" id="KW-1185">Reference proteome</keyword>
<dbReference type="Proteomes" id="UP000325755">
    <property type="component" value="Chromosome"/>
</dbReference>
<dbReference type="KEGG" id="mmob:F6R98_17720"/>
<evidence type="ECO:0000313" key="2">
    <source>
        <dbReference type="EMBL" id="QFY44244.1"/>
    </source>
</evidence>
<dbReference type="PANTHER" id="PTHR40115">
    <property type="entry name" value="INNER MEMBRANE PROTEIN WITH PEPSY TM HELIX"/>
    <property type="match status" value="1"/>
</dbReference>
<dbReference type="InterPro" id="IPR032307">
    <property type="entry name" value="PepSY_TM-like_2"/>
</dbReference>
<proteinExistence type="predicted"/>
<gene>
    <name evidence="2" type="ORF">F6R98_17720</name>
</gene>
<evidence type="ECO:0000256" key="1">
    <source>
        <dbReference type="SAM" id="Phobius"/>
    </source>
</evidence>
<sequence length="229" mass="25233">MSIQNPGMPPRNKTSGGYLFLPRNLARGNFLKWLRRTHAWLGLWGAALGLLFGTTGILLNHREIMKIPAARTEQHEIQITLPESRPTDPKALAAWLGLALGSDFSRARIMQEPAKSVTWNGVAVQQPARWQIAVRSPQRFIQAEYWQGNAYVTVKRGEANLFALLTNLHKGAGLGAGWILLVDTLGGALIVLSITGVLLWTRLHGRRLGAAGLGFGSLSLAIWFLWQTL</sequence>
<feature type="transmembrane region" description="Helical" evidence="1">
    <location>
        <begin position="39"/>
        <end position="59"/>
    </location>
</feature>
<feature type="transmembrane region" description="Helical" evidence="1">
    <location>
        <begin position="178"/>
        <end position="201"/>
    </location>
</feature>
<dbReference type="Pfam" id="PF16357">
    <property type="entry name" value="PepSY_TM_like_2"/>
    <property type="match status" value="1"/>
</dbReference>
<dbReference type="AlphaFoldDB" id="A0A5Q0BPW6"/>
<keyword evidence="1" id="KW-0472">Membrane</keyword>
<organism evidence="2 3">
    <name type="scientific">Candidatus Methylospira mobilis</name>
    <dbReference type="NCBI Taxonomy" id="1808979"/>
    <lineage>
        <taxon>Bacteria</taxon>
        <taxon>Pseudomonadati</taxon>
        <taxon>Pseudomonadota</taxon>
        <taxon>Gammaproteobacteria</taxon>
        <taxon>Methylococcales</taxon>
        <taxon>Methylococcaceae</taxon>
        <taxon>Candidatus Methylospira</taxon>
    </lineage>
</organism>
<keyword evidence="1" id="KW-1133">Transmembrane helix</keyword>
<feature type="transmembrane region" description="Helical" evidence="1">
    <location>
        <begin position="207"/>
        <end position="226"/>
    </location>
</feature>
<name>A0A5Q0BPW6_9GAMM</name>
<dbReference type="PANTHER" id="PTHR40115:SF1">
    <property type="entry name" value="INNER MEMBRANE PROTEIN WITH PEPSY TM HELIX"/>
    <property type="match status" value="1"/>
</dbReference>
<dbReference type="RefSeq" id="WP_153250212.1">
    <property type="nucleotide sequence ID" value="NZ_CP044205.1"/>
</dbReference>
<dbReference type="OrthoDB" id="5567618at2"/>
<protein>
    <submittedName>
        <fullName evidence="2">Peptidase</fullName>
    </submittedName>
</protein>
<accession>A0A5Q0BPW6</accession>
<dbReference type="InParanoid" id="A0A5Q0BPW6"/>
<evidence type="ECO:0000313" key="3">
    <source>
        <dbReference type="Proteomes" id="UP000325755"/>
    </source>
</evidence>
<reference evidence="2 3" key="1">
    <citation type="submission" date="2019-09" db="EMBL/GenBank/DDBJ databases">
        <title>Ecophysiology of the spiral-shaped methanotroph Methylospira mobilis as revealed by the complete genome sequence.</title>
        <authorList>
            <person name="Oshkin I.Y."/>
            <person name="Dedysh S.N."/>
            <person name="Miroshnikov K."/>
            <person name="Danilova O.V."/>
            <person name="Hakobyan A."/>
            <person name="Liesack W."/>
        </authorList>
    </citation>
    <scope>NUCLEOTIDE SEQUENCE [LARGE SCALE GENOMIC DNA]</scope>
    <source>
        <strain evidence="2 3">Shm1</strain>
    </source>
</reference>
<dbReference type="EMBL" id="CP044205">
    <property type="protein sequence ID" value="QFY44244.1"/>
    <property type="molecule type" value="Genomic_DNA"/>
</dbReference>